<dbReference type="InterPro" id="IPR044202">
    <property type="entry name" value="LETM1/MDM38-like"/>
</dbReference>
<reference evidence="10 11" key="1">
    <citation type="journal article" date="2014" name="Genome Biol. Evol.">
        <title>The secreted proteins of Achlya hypogyna and Thraustotheca clavata identify the ancestral oomycete secretome and reveal gene acquisitions by horizontal gene transfer.</title>
        <authorList>
            <person name="Misner I."/>
            <person name="Blouin N."/>
            <person name="Leonard G."/>
            <person name="Richards T.A."/>
            <person name="Lane C.E."/>
        </authorList>
    </citation>
    <scope>NUCLEOTIDE SEQUENCE [LARGE SCALE GENOMIC DNA]</scope>
    <source>
        <strain evidence="10 11">ATCC 48635</strain>
    </source>
</reference>
<dbReference type="AlphaFoldDB" id="A0A1V9ZMJ6"/>
<evidence type="ECO:0000256" key="8">
    <source>
        <dbReference type="SAM" id="Phobius"/>
    </source>
</evidence>
<dbReference type="GO" id="GO:0043022">
    <property type="term" value="F:ribosome binding"/>
    <property type="evidence" value="ECO:0007669"/>
    <property type="project" value="InterPro"/>
</dbReference>
<dbReference type="EMBL" id="JNBR01000073">
    <property type="protein sequence ID" value="OQR99209.1"/>
    <property type="molecule type" value="Genomic_DNA"/>
</dbReference>
<keyword evidence="5 7" id="KW-0496">Mitochondrion</keyword>
<dbReference type="Proteomes" id="UP000243579">
    <property type="component" value="Unassembled WGS sequence"/>
</dbReference>
<dbReference type="Pfam" id="PF07766">
    <property type="entry name" value="LETM1_RBD"/>
    <property type="match status" value="1"/>
</dbReference>
<dbReference type="InterPro" id="IPR033122">
    <property type="entry name" value="LETM1-like_RBD"/>
</dbReference>
<keyword evidence="4 8" id="KW-1133">Transmembrane helix</keyword>
<evidence type="ECO:0000259" key="9">
    <source>
        <dbReference type="PROSITE" id="PS51758"/>
    </source>
</evidence>
<comment type="caution">
    <text evidence="10">The sequence shown here is derived from an EMBL/GenBank/DDBJ whole genome shotgun (WGS) entry which is preliminary data.</text>
</comment>
<evidence type="ECO:0000256" key="7">
    <source>
        <dbReference type="PROSITE-ProRule" id="PRU01094"/>
    </source>
</evidence>
<keyword evidence="6 8" id="KW-0472">Membrane</keyword>
<evidence type="ECO:0000313" key="10">
    <source>
        <dbReference type="EMBL" id="OQR99209.1"/>
    </source>
</evidence>
<evidence type="ECO:0000256" key="6">
    <source>
        <dbReference type="ARBA" id="ARBA00023136"/>
    </source>
</evidence>
<comment type="subcellular location">
    <subcellularLocation>
        <location evidence="1">Mitochondrion inner membrane</location>
        <topology evidence="1">Single-pass membrane protein</topology>
    </subcellularLocation>
</comment>
<evidence type="ECO:0000256" key="3">
    <source>
        <dbReference type="ARBA" id="ARBA00022792"/>
    </source>
</evidence>
<dbReference type="PROSITE" id="PS51758">
    <property type="entry name" value="LETM1_RBD"/>
    <property type="match status" value="1"/>
</dbReference>
<evidence type="ECO:0000256" key="5">
    <source>
        <dbReference type="ARBA" id="ARBA00023128"/>
    </source>
</evidence>
<gene>
    <name evidence="10" type="ORF">ACHHYP_07185</name>
</gene>
<dbReference type="PANTHER" id="PTHR14009">
    <property type="entry name" value="LEUCINE ZIPPER-EF-HAND CONTAINING TRANSMEMBRANE PROTEIN"/>
    <property type="match status" value="1"/>
</dbReference>
<keyword evidence="11" id="KW-1185">Reference proteome</keyword>
<evidence type="ECO:0000256" key="4">
    <source>
        <dbReference type="ARBA" id="ARBA00022989"/>
    </source>
</evidence>
<protein>
    <recommendedName>
        <fullName evidence="9">Letm1 RBD domain-containing protein</fullName>
    </recommendedName>
</protein>
<keyword evidence="3" id="KW-0999">Mitochondrion inner membrane</keyword>
<accession>A0A1V9ZMJ6</accession>
<keyword evidence="2 8" id="KW-0812">Transmembrane</keyword>
<dbReference type="GO" id="GO:0005743">
    <property type="term" value="C:mitochondrial inner membrane"/>
    <property type="evidence" value="ECO:0007669"/>
    <property type="project" value="UniProtKB-SubCell"/>
</dbReference>
<feature type="domain" description="Letm1 RBD" evidence="9">
    <location>
        <begin position="133"/>
        <end position="333"/>
    </location>
</feature>
<proteinExistence type="predicted"/>
<sequence length="393" mass="44026">MLSTTSRVARGRPSPILALCLRSSLQGSPFAHLYSTSSKETELSPLQKLKLWLAPFTNGASELVRENKDAWTSRRRLYEHPDTVLTRREMFVLRQAPRDLLKSIPLLLAFGVPLLGNLAPVIGYKFPKLTLPWQFWTPAQKAQFFSEDVAKKSAHYGDIARLITTWDPFLQTALASYLESKEPRAKLDPKVIVEYQKLFEGPGMLEKLPTRHLQLLVLATSASPFVRLYTYLPRAKLIDRLQTRSDEIGIDDRLLLKEGLEALSPNELAFACEERGLVVDFADVAACRSALQEWLTLYNPDENTLYPASLILHAPIVGDFKKITAPMTRGISRSARRMGEDHGHEHRVFEDGPFNAKAIGSGIIAIVGGGAVVTVGCCKFQNYKHGFPQKKEE</sequence>
<dbReference type="OrthoDB" id="73691at2759"/>
<dbReference type="PANTHER" id="PTHR14009:SF1">
    <property type="entry name" value="MITOCHONDRIAL PROTON_CALCIUM EXCHANGER PROTEIN"/>
    <property type="match status" value="1"/>
</dbReference>
<name>A0A1V9ZMJ6_ACHHY</name>
<feature type="transmembrane region" description="Helical" evidence="8">
    <location>
        <begin position="104"/>
        <end position="126"/>
    </location>
</feature>
<evidence type="ECO:0000313" key="11">
    <source>
        <dbReference type="Proteomes" id="UP000243579"/>
    </source>
</evidence>
<dbReference type="GO" id="GO:0030003">
    <property type="term" value="P:intracellular monoatomic cation homeostasis"/>
    <property type="evidence" value="ECO:0007669"/>
    <property type="project" value="TreeGrafter"/>
</dbReference>
<evidence type="ECO:0000256" key="2">
    <source>
        <dbReference type="ARBA" id="ARBA00022692"/>
    </source>
</evidence>
<evidence type="ECO:0000256" key="1">
    <source>
        <dbReference type="ARBA" id="ARBA00004434"/>
    </source>
</evidence>
<organism evidence="10 11">
    <name type="scientific">Achlya hypogyna</name>
    <name type="common">Oomycete</name>
    <name type="synonym">Protoachlya hypogyna</name>
    <dbReference type="NCBI Taxonomy" id="1202772"/>
    <lineage>
        <taxon>Eukaryota</taxon>
        <taxon>Sar</taxon>
        <taxon>Stramenopiles</taxon>
        <taxon>Oomycota</taxon>
        <taxon>Saprolegniomycetes</taxon>
        <taxon>Saprolegniales</taxon>
        <taxon>Achlyaceae</taxon>
        <taxon>Achlya</taxon>
    </lineage>
</organism>